<dbReference type="EMBL" id="CP063849">
    <property type="protein sequence ID" value="QOY86650.1"/>
    <property type="molecule type" value="Genomic_DNA"/>
</dbReference>
<dbReference type="KEGG" id="pfer:IRI77_28245"/>
<dbReference type="RefSeq" id="WP_194448319.1">
    <property type="nucleotide sequence ID" value="NZ_CP063849.1"/>
</dbReference>
<organism evidence="1 2">
    <name type="scientific">Paludibaculum fermentans</name>
    <dbReference type="NCBI Taxonomy" id="1473598"/>
    <lineage>
        <taxon>Bacteria</taxon>
        <taxon>Pseudomonadati</taxon>
        <taxon>Acidobacteriota</taxon>
        <taxon>Terriglobia</taxon>
        <taxon>Bryobacterales</taxon>
        <taxon>Bryobacteraceae</taxon>
        <taxon>Paludibaculum</taxon>
    </lineage>
</organism>
<evidence type="ECO:0000313" key="2">
    <source>
        <dbReference type="Proteomes" id="UP000593892"/>
    </source>
</evidence>
<accession>A0A7S7SK51</accession>
<gene>
    <name evidence="1" type="ORF">IRI77_28245</name>
</gene>
<evidence type="ECO:0000313" key="1">
    <source>
        <dbReference type="EMBL" id="QOY86650.1"/>
    </source>
</evidence>
<dbReference type="Proteomes" id="UP000593892">
    <property type="component" value="Chromosome"/>
</dbReference>
<protein>
    <submittedName>
        <fullName evidence="1">Uncharacterized protein</fullName>
    </submittedName>
</protein>
<sequence>MLPRAPQELTNQTLVRLGEGIGKVVYASQQWVVKRERTPSEILALIVVWKLVRSLERHTPGDFARRLLEHPSRQIRLLRYIVHALVLVVPSGVWFTSHAGEMWRIYRKRDRRGEGLARQRLAGTELMPEVVTFPPAKVRVGGWPGWLTISEATERVESTLYQRLNELAAAGRYEEMERWLARLLETRRQGWQHGVFSIDSHLKNYGVTGDRIVLLDTGGLTNHWHEIESRLSYEDEVEQPHLQLGLGHVLHDRPDVAGRLNRRWKSAVNRNEVLRNWPTDIPA</sequence>
<dbReference type="AlphaFoldDB" id="A0A7S7SK51"/>
<keyword evidence="2" id="KW-1185">Reference proteome</keyword>
<reference evidence="1 2" key="1">
    <citation type="submission" date="2020-10" db="EMBL/GenBank/DDBJ databases">
        <title>Complete genome sequence of Paludibaculum fermentans P105T, a facultatively anaerobic acidobacterium capable of dissimilatory Fe(III) reduction.</title>
        <authorList>
            <person name="Dedysh S.N."/>
            <person name="Beletsky A.V."/>
            <person name="Kulichevskaya I.S."/>
            <person name="Mardanov A.V."/>
            <person name="Ravin N.V."/>
        </authorList>
    </citation>
    <scope>NUCLEOTIDE SEQUENCE [LARGE SCALE GENOMIC DNA]</scope>
    <source>
        <strain evidence="1 2">P105</strain>
    </source>
</reference>
<name>A0A7S7SK51_PALFE</name>
<proteinExistence type="predicted"/>